<organism evidence="2 3">
    <name type="scientific">Vibrio zhanjiangensis</name>
    <dbReference type="NCBI Taxonomy" id="1046128"/>
    <lineage>
        <taxon>Bacteria</taxon>
        <taxon>Pseudomonadati</taxon>
        <taxon>Pseudomonadota</taxon>
        <taxon>Gammaproteobacteria</taxon>
        <taxon>Vibrionales</taxon>
        <taxon>Vibrionaceae</taxon>
        <taxon>Vibrio</taxon>
    </lineage>
</organism>
<proteinExistence type="predicted"/>
<keyword evidence="3" id="KW-1185">Reference proteome</keyword>
<keyword evidence="1" id="KW-1133">Transmembrane helix</keyword>
<feature type="transmembrane region" description="Helical" evidence="1">
    <location>
        <begin position="51"/>
        <end position="70"/>
    </location>
</feature>
<comment type="caution">
    <text evidence="2">The sequence shown here is derived from an EMBL/GenBank/DDBJ whole genome shotgun (WGS) entry which is preliminary data.</text>
</comment>
<sequence length="83" mass="9407">MNIYLFSLISRGIKESTKFHLMMDGLMLTICICVPQMIFFMVPAISEQISLGTLIMTVAVFFVALVKLGLMGWWSTEDERQAV</sequence>
<evidence type="ECO:0000313" key="2">
    <source>
        <dbReference type="EMBL" id="GLT17537.1"/>
    </source>
</evidence>
<evidence type="ECO:0000256" key="1">
    <source>
        <dbReference type="SAM" id="Phobius"/>
    </source>
</evidence>
<dbReference type="EMBL" id="BSPW01000024">
    <property type="protein sequence ID" value="GLT17537.1"/>
    <property type="molecule type" value="Genomic_DNA"/>
</dbReference>
<name>A0ABQ6EWZ3_9VIBR</name>
<accession>A0ABQ6EWZ3</accession>
<reference evidence="3" key="1">
    <citation type="journal article" date="2019" name="Int. J. Syst. Evol. Microbiol.">
        <title>The Global Catalogue of Microorganisms (GCM) 10K type strain sequencing project: providing services to taxonomists for standard genome sequencing and annotation.</title>
        <authorList>
            <consortium name="The Broad Institute Genomics Platform"/>
            <consortium name="The Broad Institute Genome Sequencing Center for Infectious Disease"/>
            <person name="Wu L."/>
            <person name="Ma J."/>
        </authorList>
    </citation>
    <scope>NUCLEOTIDE SEQUENCE [LARGE SCALE GENOMIC DNA]</scope>
    <source>
        <strain evidence="3">NBRC 108723</strain>
    </source>
</reference>
<keyword evidence="1" id="KW-0812">Transmembrane</keyword>
<dbReference type="Proteomes" id="UP001157138">
    <property type="component" value="Unassembled WGS sequence"/>
</dbReference>
<gene>
    <name evidence="2" type="ORF">GCM10007938_13150</name>
</gene>
<feature type="transmembrane region" description="Helical" evidence="1">
    <location>
        <begin position="21"/>
        <end position="45"/>
    </location>
</feature>
<keyword evidence="1" id="KW-0472">Membrane</keyword>
<protein>
    <submittedName>
        <fullName evidence="2">Uncharacterized protein</fullName>
    </submittedName>
</protein>
<evidence type="ECO:0000313" key="3">
    <source>
        <dbReference type="Proteomes" id="UP001157138"/>
    </source>
</evidence>
<dbReference type="RefSeq" id="WP_284191444.1">
    <property type="nucleotide sequence ID" value="NZ_BSPW01000024.1"/>
</dbReference>